<dbReference type="EC" id="3.-.-.-" evidence="5"/>
<gene>
    <name evidence="5" type="ORF">ACFY3B_26945</name>
</gene>
<keyword evidence="3 5" id="KW-0378">Hydrolase</keyword>
<dbReference type="PRINTS" id="PR00412">
    <property type="entry name" value="EPOXHYDRLASE"/>
</dbReference>
<dbReference type="GO" id="GO:0016787">
    <property type="term" value="F:hydrolase activity"/>
    <property type="evidence" value="ECO:0007669"/>
    <property type="project" value="UniProtKB-KW"/>
</dbReference>
<dbReference type="InterPro" id="IPR010497">
    <property type="entry name" value="Epoxide_hydro_N"/>
</dbReference>
<comment type="similarity">
    <text evidence="1">Belongs to the peptidase S33 family.</text>
</comment>
<dbReference type="RefSeq" id="WP_210865411.1">
    <property type="nucleotide sequence ID" value="NZ_JBEXXF010000025.1"/>
</dbReference>
<comment type="caution">
    <text evidence="5">The sequence shown here is derived from an EMBL/GenBank/DDBJ whole genome shotgun (WGS) entry which is preliminary data.</text>
</comment>
<name>A0ABW6W294_9ACTN</name>
<accession>A0ABW6W294</accession>
<keyword evidence="2" id="KW-0058">Aromatic hydrocarbons catabolism</keyword>
<dbReference type="Proteomes" id="UP001602287">
    <property type="component" value="Unassembled WGS sequence"/>
</dbReference>
<dbReference type="Gene3D" id="3.40.50.1820">
    <property type="entry name" value="alpha/beta hydrolase"/>
    <property type="match status" value="1"/>
</dbReference>
<dbReference type="SUPFAM" id="SSF53474">
    <property type="entry name" value="alpha/beta-Hydrolases"/>
    <property type="match status" value="1"/>
</dbReference>
<dbReference type="EMBL" id="JBIAZM010000012">
    <property type="protein sequence ID" value="MFF5203242.1"/>
    <property type="molecule type" value="Genomic_DNA"/>
</dbReference>
<dbReference type="InterPro" id="IPR016292">
    <property type="entry name" value="Epoxide_hydrolase"/>
</dbReference>
<evidence type="ECO:0000313" key="5">
    <source>
        <dbReference type="EMBL" id="MFF5203242.1"/>
    </source>
</evidence>
<dbReference type="PIRSF" id="PIRSF001112">
    <property type="entry name" value="Epoxide_hydrolase"/>
    <property type="match status" value="1"/>
</dbReference>
<dbReference type="GeneID" id="95369425"/>
<reference evidence="5 6" key="1">
    <citation type="submission" date="2024-10" db="EMBL/GenBank/DDBJ databases">
        <title>The Natural Products Discovery Center: Release of the First 8490 Sequenced Strains for Exploring Actinobacteria Biosynthetic Diversity.</title>
        <authorList>
            <person name="Kalkreuter E."/>
            <person name="Kautsar S.A."/>
            <person name="Yang D."/>
            <person name="Bader C.D."/>
            <person name="Teijaro C.N."/>
            <person name="Fluegel L."/>
            <person name="Davis C.M."/>
            <person name="Simpson J.R."/>
            <person name="Lauterbach L."/>
            <person name="Steele A.D."/>
            <person name="Gui C."/>
            <person name="Meng S."/>
            <person name="Li G."/>
            <person name="Viehrig K."/>
            <person name="Ye F."/>
            <person name="Su P."/>
            <person name="Kiefer A.F."/>
            <person name="Nichols A."/>
            <person name="Cepeda A.J."/>
            <person name="Yan W."/>
            <person name="Fan B."/>
            <person name="Jiang Y."/>
            <person name="Adhikari A."/>
            <person name="Zheng C.-J."/>
            <person name="Schuster L."/>
            <person name="Cowan T.M."/>
            <person name="Smanski M.J."/>
            <person name="Chevrette M.G."/>
            <person name="De Carvalho L.P.S."/>
            <person name="Shen B."/>
        </authorList>
    </citation>
    <scope>NUCLEOTIDE SEQUENCE [LARGE SCALE GENOMIC DNA]</scope>
    <source>
        <strain evidence="5 6">NPDC000140</strain>
    </source>
</reference>
<organism evidence="5 6">
    <name type="scientific">Micromonospora parva</name>
    <dbReference type="NCBI Taxonomy" id="1464048"/>
    <lineage>
        <taxon>Bacteria</taxon>
        <taxon>Bacillati</taxon>
        <taxon>Actinomycetota</taxon>
        <taxon>Actinomycetes</taxon>
        <taxon>Micromonosporales</taxon>
        <taxon>Micromonosporaceae</taxon>
        <taxon>Micromonospora</taxon>
    </lineage>
</organism>
<evidence type="ECO:0000259" key="4">
    <source>
        <dbReference type="Pfam" id="PF06441"/>
    </source>
</evidence>
<evidence type="ECO:0000256" key="2">
    <source>
        <dbReference type="ARBA" id="ARBA00022797"/>
    </source>
</evidence>
<evidence type="ECO:0000256" key="1">
    <source>
        <dbReference type="ARBA" id="ARBA00010088"/>
    </source>
</evidence>
<dbReference type="Pfam" id="PF06441">
    <property type="entry name" value="EHN"/>
    <property type="match status" value="1"/>
</dbReference>
<dbReference type="PANTHER" id="PTHR21661">
    <property type="entry name" value="EPOXIDE HYDROLASE 1-RELATED"/>
    <property type="match status" value="1"/>
</dbReference>
<evidence type="ECO:0000256" key="3">
    <source>
        <dbReference type="ARBA" id="ARBA00022801"/>
    </source>
</evidence>
<dbReference type="PANTHER" id="PTHR21661:SF35">
    <property type="entry name" value="EPOXIDE HYDROLASE"/>
    <property type="match status" value="1"/>
</dbReference>
<keyword evidence="6" id="KW-1185">Reference proteome</keyword>
<feature type="domain" description="Epoxide hydrolase N-terminal" evidence="4">
    <location>
        <begin position="5"/>
        <end position="109"/>
    </location>
</feature>
<evidence type="ECO:0000313" key="6">
    <source>
        <dbReference type="Proteomes" id="UP001602287"/>
    </source>
</evidence>
<dbReference type="InterPro" id="IPR000639">
    <property type="entry name" value="Epox_hydrolase-like"/>
</dbReference>
<sequence length="391" mass="42528">MPVDVEPYRIYVPESELTDLRVRLARTRWPEAATASGWTHGIPLHEVRSLCGYWAESYDWRAAEARLNAVPQYLVTVDSLTIHVLHARSSYPGAMPLVLTHGWPGSVLELVDLVEPLTDPLSHGGTAEDAFDVVIPSLPGYGFSGKPIRPGWGIERIAAAWAEIMAAFGYTRYGAAGSDWGTSVSSLLGALDGEHVAGVHLVPPLAGPDPAAAEDLTDAERQALAHLRRRGVSSSAYSEAHRTAPQTVGYALLDSPAGLCAWMGEKLISWTDPAGPSAGLTRDQILDQVTLYWLTGTAASSARLYAESIDRVSGWISGEDATQVRVPVGASIFPAELPRPSRRWVTRRYPDLRYWKEHDRGGHFPALEVPELLIADLRAFFRPLRAGAAIT</sequence>
<protein>
    <submittedName>
        <fullName evidence="5">Epoxide hydrolase family protein</fullName>
        <ecNumber evidence="5">3.-.-.-</ecNumber>
    </submittedName>
</protein>
<proteinExistence type="inferred from homology"/>
<dbReference type="InterPro" id="IPR029058">
    <property type="entry name" value="AB_hydrolase_fold"/>
</dbReference>